<evidence type="ECO:0000313" key="6">
    <source>
        <dbReference type="Proteomes" id="UP001303046"/>
    </source>
</evidence>
<evidence type="ECO:0008006" key="7">
    <source>
        <dbReference type="Google" id="ProtNLM"/>
    </source>
</evidence>
<accession>A0ABR1CCA7</accession>
<dbReference type="Proteomes" id="UP001303046">
    <property type="component" value="Unassembled WGS sequence"/>
</dbReference>
<dbReference type="SMART" id="SM00178">
    <property type="entry name" value="SAR"/>
    <property type="match status" value="1"/>
</dbReference>
<dbReference type="PRINTS" id="PR00328">
    <property type="entry name" value="SAR1GTPBP"/>
</dbReference>
<comment type="similarity">
    <text evidence="1">Belongs to the small GTPase superfamily. Arf family.</text>
</comment>
<keyword evidence="2" id="KW-0449">Lipoprotein</keyword>
<comment type="caution">
    <text evidence="5">The sequence shown here is derived from an EMBL/GenBank/DDBJ whole genome shotgun (WGS) entry which is preliminary data.</text>
</comment>
<dbReference type="EMBL" id="JAVFWL010000002">
    <property type="protein sequence ID" value="KAK6735075.1"/>
    <property type="molecule type" value="Genomic_DNA"/>
</dbReference>
<dbReference type="Gene3D" id="3.40.50.300">
    <property type="entry name" value="P-loop containing nucleotide triphosphate hydrolases"/>
    <property type="match status" value="1"/>
</dbReference>
<keyword evidence="2" id="KW-0519">Myristate</keyword>
<keyword evidence="4" id="KW-0342">GTP-binding</keyword>
<sequence length="908" mass="102599">MGLLTILRKQREREREIRVLILGLDNAGKTTVTKKFLGEELSTVEPTLGFNIKTVNFHEFTINFWDVGGQKSLRSYWRNYFEQTDALIWVVDSGDQERMLACREELRSLLGEERLSGATLLVLANKQDLPSSLRVADIAKMSCGGHVEFVFHYRVTEFMRLIVDNLDRMETDSAKDVAEWMMKRIRGRVCTSTARFSIDEEDEAYVDNITVPFLCDLLHTCQKRQVERVDFEVDSEPRTVCWKCYCYTDEESPLRSCDESMTLEAKSVEGDLEDSFIDFLNRLEQRQELIKESALRILSPLRTTVVSEHNRLEKSVQTAPSCLPPDVFVPELPPPDLYQCHDAQLDDGSVDNFVDALFDFEPKFDILKNVRTVRCVTSPSFVLSRDFCWNYEDLTRNWERSLKAISTMWPLEDARYKTVSGQETLSNIEDLITLQETAVIAHQMQKRWNRVRDDVGLSMTAALITGVGGVSEGTQATAASEKVEKKKESEEWVNALLKMLEQKPAKSRKLLKGLINYSKDHKSNISSESDNAHTALNVYEYMKMKLKEHERAKKSEVNANLSELKPEKPEREANQHDIRAYMVGRKIYDPSRRTTGAQTDIREFCIGKKMKKATRAEVVEAAANTFSPGSEKVKSSKPKSTSKQRIAGKYYKLTKSPTLAVTGESPTTFVGVSQGSAVYAKSFKIVNLSCKELQISMSAVDWPGQVQLLHPDSVTPVGAGQTAEIPVAITRPLNAGESECLQLRVLHRNVPISHAISFKYNSLKEHCEGPQLSDLDDPCDVLTKLHKAQKKARCLRCPRGLDETKSTEETIHTVINMLKDEVESLCRGVFADATVQEEMQTVSVKCPSNFISDVIEAEMPIESEGKEQEFQYAESNEGDSITSDFEIVDVDEGGSMSSDQDEIDAYVV</sequence>
<evidence type="ECO:0000313" key="5">
    <source>
        <dbReference type="EMBL" id="KAK6735075.1"/>
    </source>
</evidence>
<dbReference type="InterPro" id="IPR044612">
    <property type="entry name" value="ARL2/3"/>
</dbReference>
<keyword evidence="3" id="KW-0547">Nucleotide-binding</keyword>
<dbReference type="InterPro" id="IPR006689">
    <property type="entry name" value="Small_GTPase_ARF/SAR"/>
</dbReference>
<dbReference type="InterPro" id="IPR027417">
    <property type="entry name" value="P-loop_NTPase"/>
</dbReference>
<keyword evidence="6" id="KW-1185">Reference proteome</keyword>
<dbReference type="SUPFAM" id="SSF52540">
    <property type="entry name" value="P-loop containing nucleoside triphosphate hydrolases"/>
    <property type="match status" value="1"/>
</dbReference>
<name>A0ABR1CCA7_NECAM</name>
<gene>
    <name evidence="5" type="primary">Necator_chrII.g6127</name>
    <name evidence="5" type="ORF">RB195_018334</name>
</gene>
<dbReference type="NCBIfam" id="TIGR00231">
    <property type="entry name" value="small_GTP"/>
    <property type="match status" value="1"/>
</dbReference>
<reference evidence="5 6" key="1">
    <citation type="submission" date="2023-08" db="EMBL/GenBank/DDBJ databases">
        <title>A Necator americanus chromosomal reference genome.</title>
        <authorList>
            <person name="Ilik V."/>
            <person name="Petrzelkova K.J."/>
            <person name="Pardy F."/>
            <person name="Fuh T."/>
            <person name="Niatou-Singa F.S."/>
            <person name="Gouil Q."/>
            <person name="Baker L."/>
            <person name="Ritchie M.E."/>
            <person name="Jex A.R."/>
            <person name="Gazzola D."/>
            <person name="Li H."/>
            <person name="Toshio Fujiwara R."/>
            <person name="Zhan B."/>
            <person name="Aroian R.V."/>
            <person name="Pafco B."/>
            <person name="Schwarz E.M."/>
        </authorList>
    </citation>
    <scope>NUCLEOTIDE SEQUENCE [LARGE SCALE GENOMIC DNA]</scope>
    <source>
        <strain evidence="5 6">Aroian</strain>
        <tissue evidence="5">Whole animal</tissue>
    </source>
</reference>
<evidence type="ECO:0000256" key="2">
    <source>
        <dbReference type="ARBA" id="ARBA00022707"/>
    </source>
</evidence>
<dbReference type="PANTHER" id="PTHR45697">
    <property type="entry name" value="ADP-RIBOSYLATION FACTOR-LIKE PROTEIN 2-RELATED"/>
    <property type="match status" value="1"/>
</dbReference>
<dbReference type="Pfam" id="PF00025">
    <property type="entry name" value="Arf"/>
    <property type="match status" value="1"/>
</dbReference>
<dbReference type="PROSITE" id="PS51417">
    <property type="entry name" value="ARF"/>
    <property type="match status" value="1"/>
</dbReference>
<evidence type="ECO:0000256" key="4">
    <source>
        <dbReference type="ARBA" id="ARBA00023134"/>
    </source>
</evidence>
<organism evidence="5 6">
    <name type="scientific">Necator americanus</name>
    <name type="common">Human hookworm</name>
    <dbReference type="NCBI Taxonomy" id="51031"/>
    <lineage>
        <taxon>Eukaryota</taxon>
        <taxon>Metazoa</taxon>
        <taxon>Ecdysozoa</taxon>
        <taxon>Nematoda</taxon>
        <taxon>Chromadorea</taxon>
        <taxon>Rhabditida</taxon>
        <taxon>Rhabditina</taxon>
        <taxon>Rhabditomorpha</taxon>
        <taxon>Strongyloidea</taxon>
        <taxon>Ancylostomatidae</taxon>
        <taxon>Bunostominae</taxon>
        <taxon>Necator</taxon>
    </lineage>
</organism>
<dbReference type="InterPro" id="IPR005225">
    <property type="entry name" value="Small_GTP-bd"/>
</dbReference>
<dbReference type="SMART" id="SM00177">
    <property type="entry name" value="ARF"/>
    <property type="match status" value="1"/>
</dbReference>
<proteinExistence type="inferred from homology"/>
<protein>
    <recommendedName>
        <fullName evidence="7">ADP-ribosylation factor family protein</fullName>
    </recommendedName>
</protein>
<evidence type="ECO:0000256" key="3">
    <source>
        <dbReference type="ARBA" id="ARBA00022741"/>
    </source>
</evidence>
<evidence type="ECO:0000256" key="1">
    <source>
        <dbReference type="ARBA" id="ARBA00010290"/>
    </source>
</evidence>